<accession>J9DBP4</accession>
<evidence type="ECO:0000256" key="1">
    <source>
        <dbReference type="ARBA" id="ARBA00004170"/>
    </source>
</evidence>
<evidence type="ECO:0000256" key="5">
    <source>
        <dbReference type="ARBA" id="ARBA00023065"/>
    </source>
</evidence>
<evidence type="ECO:0000256" key="3">
    <source>
        <dbReference type="ARBA" id="ARBA00022448"/>
    </source>
</evidence>
<keyword evidence="3" id="KW-0813">Transport</keyword>
<dbReference type="GO" id="GO:0046933">
    <property type="term" value="F:proton-transporting ATP synthase activity, rotational mechanism"/>
    <property type="evidence" value="ECO:0007669"/>
    <property type="project" value="InterPro"/>
</dbReference>
<dbReference type="InterPro" id="IPR035968">
    <property type="entry name" value="ATP_synth_F1_ATPase_gsu"/>
</dbReference>
<dbReference type="SUPFAM" id="SSF52943">
    <property type="entry name" value="ATP synthase (F1-ATPase), gamma subunit"/>
    <property type="match status" value="1"/>
</dbReference>
<keyword evidence="4" id="KW-0375">Hydrogen ion transport</keyword>
<evidence type="ECO:0000256" key="4">
    <source>
        <dbReference type="ARBA" id="ARBA00022781"/>
    </source>
</evidence>
<comment type="subcellular location">
    <subcellularLocation>
        <location evidence="1">Membrane</location>
        <topology evidence="1">Peripheral membrane protein</topology>
    </subcellularLocation>
</comment>
<keyword evidence="6" id="KW-0472">Membrane</keyword>
<protein>
    <submittedName>
        <fullName evidence="9">ATPase, F1 complex, gamma subunit</fullName>
        <ecNumber evidence="9">3.6.3.14</ecNumber>
    </submittedName>
</protein>
<dbReference type="GO" id="GO:0016787">
    <property type="term" value="F:hydrolase activity"/>
    <property type="evidence" value="ECO:0007669"/>
    <property type="project" value="UniProtKB-KW"/>
</dbReference>
<evidence type="ECO:0000256" key="7">
    <source>
        <dbReference type="ARBA" id="ARBA00023196"/>
    </source>
</evidence>
<evidence type="ECO:0000256" key="6">
    <source>
        <dbReference type="ARBA" id="ARBA00023136"/>
    </source>
</evidence>
<gene>
    <name evidence="9" type="ORF">EVA_01460</name>
</gene>
<comment type="caution">
    <text evidence="9">The sequence shown here is derived from an EMBL/GenBank/DDBJ whole genome shotgun (WGS) entry which is preliminary data.</text>
</comment>
<keyword evidence="8" id="KW-0066">ATP synthesis</keyword>
<proteinExistence type="inferred from homology"/>
<sequence>TYNKTRQQAITAELLDIVCGSMQ</sequence>
<keyword evidence="5" id="KW-0406">Ion transport</keyword>
<dbReference type="EC" id="3.6.3.14" evidence="9"/>
<dbReference type="EMBL" id="AMCI01000205">
    <property type="protein sequence ID" value="EJX10341.1"/>
    <property type="molecule type" value="Genomic_DNA"/>
</dbReference>
<organism evidence="9">
    <name type="scientific">gut metagenome</name>
    <dbReference type="NCBI Taxonomy" id="749906"/>
    <lineage>
        <taxon>unclassified sequences</taxon>
        <taxon>metagenomes</taxon>
        <taxon>organismal metagenomes</taxon>
    </lineage>
</organism>
<feature type="non-terminal residue" evidence="9">
    <location>
        <position position="1"/>
    </location>
</feature>
<keyword evidence="7" id="KW-0139">CF(1)</keyword>
<dbReference type="GO" id="GO:0045259">
    <property type="term" value="C:proton-transporting ATP synthase complex"/>
    <property type="evidence" value="ECO:0007669"/>
    <property type="project" value="UniProtKB-KW"/>
</dbReference>
<evidence type="ECO:0000256" key="8">
    <source>
        <dbReference type="ARBA" id="ARBA00023310"/>
    </source>
</evidence>
<name>J9DBP4_9ZZZZ</name>
<evidence type="ECO:0000256" key="2">
    <source>
        <dbReference type="ARBA" id="ARBA00007681"/>
    </source>
</evidence>
<reference evidence="9" key="1">
    <citation type="journal article" date="2012" name="PLoS ONE">
        <title>Gene sets for utilization of primary and secondary nutrition supplies in the distal gut of endangered iberian lynx.</title>
        <authorList>
            <person name="Alcaide M."/>
            <person name="Messina E."/>
            <person name="Richter M."/>
            <person name="Bargiela R."/>
            <person name="Peplies J."/>
            <person name="Huws S.A."/>
            <person name="Newbold C.J."/>
            <person name="Golyshin P.N."/>
            <person name="Simon M.A."/>
            <person name="Lopez G."/>
            <person name="Yakimov M.M."/>
            <person name="Ferrer M."/>
        </authorList>
    </citation>
    <scope>NUCLEOTIDE SEQUENCE</scope>
</reference>
<evidence type="ECO:0000313" key="9">
    <source>
        <dbReference type="EMBL" id="EJX10341.1"/>
    </source>
</evidence>
<dbReference type="Gene3D" id="1.10.287.80">
    <property type="entry name" value="ATP synthase, gamma subunit, helix hairpin domain"/>
    <property type="match status" value="1"/>
</dbReference>
<dbReference type="AlphaFoldDB" id="J9DBP4"/>
<comment type="similarity">
    <text evidence="2">Belongs to the ATPase gamma chain family.</text>
</comment>
<keyword evidence="9" id="KW-0378">Hydrolase</keyword>